<dbReference type="SUPFAM" id="SSF56349">
    <property type="entry name" value="DNA breaking-rejoining enzymes"/>
    <property type="match status" value="1"/>
</dbReference>
<keyword evidence="5" id="KW-1185">Reference proteome</keyword>
<name>A0A1Z4N1R2_9CYAN</name>
<feature type="coiled-coil region" evidence="2">
    <location>
        <begin position="449"/>
        <end position="483"/>
    </location>
</feature>
<accession>A0A1Z4N1R2</accession>
<proteinExistence type="predicted"/>
<dbReference type="Proteomes" id="UP000218785">
    <property type="component" value="Chromosome"/>
</dbReference>
<dbReference type="InterPro" id="IPR002104">
    <property type="entry name" value="Integrase_catalytic"/>
</dbReference>
<dbReference type="InterPro" id="IPR011010">
    <property type="entry name" value="DNA_brk_join_enz"/>
</dbReference>
<sequence>MPEKLMSNNEASTYDIRNADYDGIAIDTWEPAKWKQWKAKHSPSDENVKMEREYLRIKHAVGQANLALSLDKVKVKLKLTSAKTIGLQGTFPCRPGDVGKNGSPSKQYTISFGFAANDIGVKTAVVKARELDLSLITKQFQWTPELLGKQAQKIALPAPEDSTKLISEWIQEYEREFWKTHEKNRQGIRTWETHYIRHLKKLPPDEPMSLSALEKALEKTKPNTSGRFFLAWQLKKFCEFCGINGLKTIDAYATPKPYPSIRKVPTDEEIIQGFNKIGMPLSAFATKENITKPEQWQWAYGMLATYGLRPHELYAIDIEAFIHPHNTFHLVTLNPRLTEGTKTGERSCGIPPLYPHWIELFDLKNVKFPYNEGKLSNKTAKLYIRFRVTNIGFRPYELRHAYAIRGHRLQVPIKTMSDYMGHTVQEHTKTYQRWMNEDANLEIYREVVIHRQGTSKEALKARIAELEAENQAIKAENATLKGLLIQHQLGEVMGNG</sequence>
<reference evidence="4 5" key="1">
    <citation type="submission" date="2017-06" db="EMBL/GenBank/DDBJ databases">
        <title>Genome sequencing of cyanobaciteial culture collection at National Institute for Environmental Studies (NIES).</title>
        <authorList>
            <person name="Hirose Y."/>
            <person name="Shimura Y."/>
            <person name="Fujisawa T."/>
            <person name="Nakamura Y."/>
            <person name="Kawachi M."/>
        </authorList>
    </citation>
    <scope>NUCLEOTIDE SEQUENCE [LARGE SCALE GENOMIC DNA]</scope>
    <source>
        <strain evidence="4 5">NIES-37</strain>
    </source>
</reference>
<evidence type="ECO:0000259" key="3">
    <source>
        <dbReference type="PROSITE" id="PS51898"/>
    </source>
</evidence>
<dbReference type="PROSITE" id="PS51898">
    <property type="entry name" value="TYR_RECOMBINASE"/>
    <property type="match status" value="1"/>
</dbReference>
<dbReference type="KEGG" id="ttq:NIES37_36130"/>
<dbReference type="GO" id="GO:0003677">
    <property type="term" value="F:DNA binding"/>
    <property type="evidence" value="ECO:0007669"/>
    <property type="project" value="InterPro"/>
</dbReference>
<dbReference type="InterPro" id="IPR013762">
    <property type="entry name" value="Integrase-like_cat_sf"/>
</dbReference>
<gene>
    <name evidence="4" type="ORF">NIES37_36130</name>
</gene>
<dbReference type="Gene3D" id="1.10.443.10">
    <property type="entry name" value="Intergrase catalytic core"/>
    <property type="match status" value="1"/>
</dbReference>
<dbReference type="GO" id="GO:0015074">
    <property type="term" value="P:DNA integration"/>
    <property type="evidence" value="ECO:0007669"/>
    <property type="project" value="InterPro"/>
</dbReference>
<protein>
    <recommendedName>
        <fullName evidence="3">Tyr recombinase domain-containing protein</fullName>
    </recommendedName>
</protein>
<evidence type="ECO:0000256" key="1">
    <source>
        <dbReference type="ARBA" id="ARBA00023172"/>
    </source>
</evidence>
<dbReference type="AlphaFoldDB" id="A0A1Z4N1R2"/>
<dbReference type="EMBL" id="AP018248">
    <property type="protein sequence ID" value="BAY99630.1"/>
    <property type="molecule type" value="Genomic_DNA"/>
</dbReference>
<feature type="domain" description="Tyr recombinase" evidence="3">
    <location>
        <begin position="260"/>
        <end position="445"/>
    </location>
</feature>
<keyword evidence="1" id="KW-0233">DNA recombination</keyword>
<evidence type="ECO:0000313" key="4">
    <source>
        <dbReference type="EMBL" id="BAY99630.1"/>
    </source>
</evidence>
<keyword evidence="2" id="KW-0175">Coiled coil</keyword>
<organism evidence="4 5">
    <name type="scientific">Tolypothrix tenuis PCC 7101</name>
    <dbReference type="NCBI Taxonomy" id="231146"/>
    <lineage>
        <taxon>Bacteria</taxon>
        <taxon>Bacillati</taxon>
        <taxon>Cyanobacteriota</taxon>
        <taxon>Cyanophyceae</taxon>
        <taxon>Nostocales</taxon>
        <taxon>Tolypothrichaceae</taxon>
        <taxon>Tolypothrix</taxon>
    </lineage>
</organism>
<evidence type="ECO:0000313" key="5">
    <source>
        <dbReference type="Proteomes" id="UP000218785"/>
    </source>
</evidence>
<evidence type="ECO:0000256" key="2">
    <source>
        <dbReference type="SAM" id="Coils"/>
    </source>
</evidence>
<dbReference type="GO" id="GO:0006310">
    <property type="term" value="P:DNA recombination"/>
    <property type="evidence" value="ECO:0007669"/>
    <property type="project" value="UniProtKB-KW"/>
</dbReference>